<comment type="subcellular location">
    <subcellularLocation>
        <location evidence="7">Endomembrane system</location>
        <topology evidence="7">Lipid-anchor</topology>
    </subcellularLocation>
</comment>
<evidence type="ECO:0000256" key="1">
    <source>
        <dbReference type="ARBA" id="ARBA00006270"/>
    </source>
</evidence>
<dbReference type="GO" id="GO:0012505">
    <property type="term" value="C:endomembrane system"/>
    <property type="evidence" value="ECO:0007669"/>
    <property type="project" value="UniProtKB-SubCell"/>
</dbReference>
<dbReference type="InterPro" id="IPR050209">
    <property type="entry name" value="Rab_GTPases_membrane_traffic"/>
</dbReference>
<dbReference type="PANTHER" id="PTHR47979">
    <property type="entry name" value="DRAB11-RELATED"/>
    <property type="match status" value="1"/>
</dbReference>
<dbReference type="PROSITE" id="PS51421">
    <property type="entry name" value="RAS"/>
    <property type="match status" value="1"/>
</dbReference>
<dbReference type="SUPFAM" id="SSF52540">
    <property type="entry name" value="P-loop containing nucleoside triphosphate hydrolases"/>
    <property type="match status" value="1"/>
</dbReference>
<evidence type="ECO:0000256" key="2">
    <source>
        <dbReference type="ARBA" id="ARBA00022741"/>
    </source>
</evidence>
<evidence type="ECO:0000313" key="10">
    <source>
        <dbReference type="EMBL" id="CAD8899974.1"/>
    </source>
</evidence>
<feature type="region of interest" description="Disordered" evidence="8">
    <location>
        <begin position="187"/>
        <end position="216"/>
    </location>
</feature>
<gene>
    <name evidence="9" type="ORF">CHYS00102_LOCUS27190</name>
    <name evidence="10" type="ORF">CHYS00102_LOCUS27191</name>
</gene>
<keyword evidence="4" id="KW-0472">Membrane</keyword>
<protein>
    <submittedName>
        <fullName evidence="9">Uncharacterized protein</fullName>
    </submittedName>
</protein>
<evidence type="ECO:0000256" key="7">
    <source>
        <dbReference type="ARBA" id="ARBA00037868"/>
    </source>
</evidence>
<keyword evidence="3" id="KW-0342">GTP-binding</keyword>
<dbReference type="PRINTS" id="PR00449">
    <property type="entry name" value="RASTRNSFRMNG"/>
</dbReference>
<dbReference type="SMART" id="SM00174">
    <property type="entry name" value="RHO"/>
    <property type="match status" value="1"/>
</dbReference>
<dbReference type="EMBL" id="HBFR01037324">
    <property type="protein sequence ID" value="CAD8899974.1"/>
    <property type="molecule type" value="Transcribed_RNA"/>
</dbReference>
<organism evidence="9">
    <name type="scientific">Corethron hystrix</name>
    <dbReference type="NCBI Taxonomy" id="216773"/>
    <lineage>
        <taxon>Eukaryota</taxon>
        <taxon>Sar</taxon>
        <taxon>Stramenopiles</taxon>
        <taxon>Ochrophyta</taxon>
        <taxon>Bacillariophyta</taxon>
        <taxon>Coscinodiscophyceae</taxon>
        <taxon>Corethrophycidae</taxon>
        <taxon>Corethrales</taxon>
        <taxon>Corethraceae</taxon>
        <taxon>Corethron</taxon>
    </lineage>
</organism>
<dbReference type="NCBIfam" id="TIGR00231">
    <property type="entry name" value="small_GTP"/>
    <property type="match status" value="1"/>
</dbReference>
<dbReference type="Pfam" id="PF00071">
    <property type="entry name" value="Ras"/>
    <property type="match status" value="1"/>
</dbReference>
<dbReference type="CDD" id="cd01866">
    <property type="entry name" value="Rab2"/>
    <property type="match status" value="1"/>
</dbReference>
<dbReference type="Gene3D" id="3.40.50.300">
    <property type="entry name" value="P-loop containing nucleotide triphosphate hydrolases"/>
    <property type="match status" value="1"/>
</dbReference>
<proteinExistence type="inferred from homology"/>
<dbReference type="SMART" id="SM00175">
    <property type="entry name" value="RAB"/>
    <property type="match status" value="1"/>
</dbReference>
<evidence type="ECO:0000313" key="9">
    <source>
        <dbReference type="EMBL" id="CAD8899973.1"/>
    </source>
</evidence>
<dbReference type="InterPro" id="IPR027417">
    <property type="entry name" value="P-loop_NTPase"/>
</dbReference>
<dbReference type="SMART" id="SM00173">
    <property type="entry name" value="RAS"/>
    <property type="match status" value="1"/>
</dbReference>
<dbReference type="GO" id="GO:0003924">
    <property type="term" value="F:GTPase activity"/>
    <property type="evidence" value="ECO:0007669"/>
    <property type="project" value="InterPro"/>
</dbReference>
<keyword evidence="2" id="KW-0547">Nucleotide-binding</keyword>
<dbReference type="SMART" id="SM00176">
    <property type="entry name" value="RAN"/>
    <property type="match status" value="1"/>
</dbReference>
<dbReference type="PROSITE" id="PS51419">
    <property type="entry name" value="RAB"/>
    <property type="match status" value="1"/>
</dbReference>
<dbReference type="FunFam" id="3.40.50.300:FF:000263">
    <property type="entry name" value="Ras-related protein RABB1c"/>
    <property type="match status" value="1"/>
</dbReference>
<evidence type="ECO:0000256" key="6">
    <source>
        <dbReference type="ARBA" id="ARBA00023289"/>
    </source>
</evidence>
<evidence type="ECO:0000256" key="4">
    <source>
        <dbReference type="ARBA" id="ARBA00023136"/>
    </source>
</evidence>
<keyword evidence="5" id="KW-0449">Lipoprotein</keyword>
<sequence>MSYAYLFKYIIIGDTGVGKSCLLLQFTDKRFQPVHDLTIGVEFGARTVTVDGRDVKLQIWDTAGQESFRSITRSYYRGAAGALLVYDVTRRDTFEHVGRWLEEARQNAQSNMVVMLIGNKNDLEHRRAVTTEEGKAFAEENGLIFAETSAKTADGVEGAFVDTAEKIYENILAGVYDVTNESHGIKVGQGGGGRGENQTVHLGDSDGNESGRGGCC</sequence>
<accession>A0A6U5LA03</accession>
<evidence type="ECO:0000256" key="5">
    <source>
        <dbReference type="ARBA" id="ARBA00023288"/>
    </source>
</evidence>
<name>A0A6U5LA03_9STRA</name>
<comment type="similarity">
    <text evidence="1">Belongs to the small GTPase superfamily. Rab family.</text>
</comment>
<dbReference type="GO" id="GO:0005525">
    <property type="term" value="F:GTP binding"/>
    <property type="evidence" value="ECO:0007669"/>
    <property type="project" value="UniProtKB-KW"/>
</dbReference>
<reference evidence="9" key="1">
    <citation type="submission" date="2021-01" db="EMBL/GenBank/DDBJ databases">
        <authorList>
            <person name="Corre E."/>
            <person name="Pelletier E."/>
            <person name="Niang G."/>
            <person name="Scheremetjew M."/>
            <person name="Finn R."/>
            <person name="Kale V."/>
            <person name="Holt S."/>
            <person name="Cochrane G."/>
            <person name="Meng A."/>
            <person name="Brown T."/>
            <person name="Cohen L."/>
        </authorList>
    </citation>
    <scope>NUCLEOTIDE SEQUENCE</scope>
    <source>
        <strain evidence="9">308</strain>
    </source>
</reference>
<dbReference type="InterPro" id="IPR001806">
    <property type="entry name" value="Small_GTPase"/>
</dbReference>
<dbReference type="InterPro" id="IPR005225">
    <property type="entry name" value="Small_GTP-bd"/>
</dbReference>
<evidence type="ECO:0000256" key="8">
    <source>
        <dbReference type="SAM" id="MobiDB-lite"/>
    </source>
</evidence>
<dbReference type="AlphaFoldDB" id="A0A6U5LA03"/>
<evidence type="ECO:0000256" key="3">
    <source>
        <dbReference type="ARBA" id="ARBA00023134"/>
    </source>
</evidence>
<dbReference type="PROSITE" id="PS51420">
    <property type="entry name" value="RHO"/>
    <property type="match status" value="1"/>
</dbReference>
<dbReference type="EMBL" id="HBFR01037323">
    <property type="protein sequence ID" value="CAD8899973.1"/>
    <property type="molecule type" value="Transcribed_RNA"/>
</dbReference>
<keyword evidence="6" id="KW-0636">Prenylation</keyword>